<keyword evidence="1" id="KW-1185">Reference proteome</keyword>
<accession>A0A1I7ZMJ6</accession>
<sequence length="118" mass="13377">MLPDVPYAIIDFFYSRIPFSTTCQRSTRKFCGATTQEIEWAVVLLPLRNRSNSAAVSNGGDRRLFRRNYDKAIQVHGLSATFSNYLRYLRDQYPSPLLFTVPGKTTVAMTVAILYATS</sequence>
<dbReference type="WBParaSite" id="L893_g27669.t1">
    <property type="protein sequence ID" value="L893_g27669.t1"/>
    <property type="gene ID" value="L893_g27669"/>
</dbReference>
<evidence type="ECO:0000313" key="1">
    <source>
        <dbReference type="Proteomes" id="UP000095287"/>
    </source>
</evidence>
<organism evidence="1 2">
    <name type="scientific">Steinernema glaseri</name>
    <dbReference type="NCBI Taxonomy" id="37863"/>
    <lineage>
        <taxon>Eukaryota</taxon>
        <taxon>Metazoa</taxon>
        <taxon>Ecdysozoa</taxon>
        <taxon>Nematoda</taxon>
        <taxon>Chromadorea</taxon>
        <taxon>Rhabditida</taxon>
        <taxon>Tylenchina</taxon>
        <taxon>Panagrolaimomorpha</taxon>
        <taxon>Strongyloidoidea</taxon>
        <taxon>Steinernematidae</taxon>
        <taxon>Steinernema</taxon>
    </lineage>
</organism>
<protein>
    <submittedName>
        <fullName evidence="2">Neur_chan_LBD domain-containing protein</fullName>
    </submittedName>
</protein>
<dbReference type="Proteomes" id="UP000095287">
    <property type="component" value="Unplaced"/>
</dbReference>
<dbReference type="AlphaFoldDB" id="A0A1I7ZMJ6"/>
<evidence type="ECO:0000313" key="2">
    <source>
        <dbReference type="WBParaSite" id="L893_g27669.t1"/>
    </source>
</evidence>
<name>A0A1I7ZMJ6_9BILA</name>
<proteinExistence type="predicted"/>
<reference evidence="2" key="1">
    <citation type="submission" date="2016-11" db="UniProtKB">
        <authorList>
            <consortium name="WormBaseParasite"/>
        </authorList>
    </citation>
    <scope>IDENTIFICATION</scope>
</reference>